<keyword evidence="2" id="KW-0805">Transcription regulation</keyword>
<dbReference type="SUPFAM" id="SSF53850">
    <property type="entry name" value="Periplasmic binding protein-like II"/>
    <property type="match status" value="1"/>
</dbReference>
<dbReference type="InterPro" id="IPR036388">
    <property type="entry name" value="WH-like_DNA-bd_sf"/>
</dbReference>
<evidence type="ECO:0000256" key="3">
    <source>
        <dbReference type="ARBA" id="ARBA00023125"/>
    </source>
</evidence>
<keyword evidence="3" id="KW-0238">DNA-binding</keyword>
<dbReference type="Gene3D" id="3.40.190.290">
    <property type="match status" value="1"/>
</dbReference>
<dbReference type="RefSeq" id="WP_138864668.1">
    <property type="nucleotide sequence ID" value="NZ_VCPC01000003.1"/>
</dbReference>
<dbReference type="Proteomes" id="UP001191082">
    <property type="component" value="Unassembled WGS sequence"/>
</dbReference>
<gene>
    <name evidence="6" type="ORF">FGK64_15115</name>
</gene>
<evidence type="ECO:0000313" key="7">
    <source>
        <dbReference type="Proteomes" id="UP001191082"/>
    </source>
</evidence>
<sequence>MINARQLEVLSTVIEVGTTARAAELLSVSQPAISNMIRHTEDLVGFALFRREHGRLVPTREALHIAQEAQHLFMQQKRVDNIINELRGGTIGRLSIVATPSIGHGILPRVLADFMRSRPRLNLSIELGSVDEIIRRLVSGRADLALSITQPRHSALSVRQIGEGRLMCVCPADHELALSSRIAVTDLNHVRHISYASTTPLGQAVDAVFSAQGLERRYFCEVRHTATALEMVRSGLGVALVDSFALLGPGDPGVVVRPTTPVLPMEMYAVTSNLFPTSNLAIQFQDFMAGALKDGAEQLAN</sequence>
<dbReference type="InterPro" id="IPR036390">
    <property type="entry name" value="WH_DNA-bd_sf"/>
</dbReference>
<dbReference type="PANTHER" id="PTHR30427:SF1">
    <property type="entry name" value="TRANSCRIPTIONAL ACTIVATOR PROTEIN LYSR"/>
    <property type="match status" value="1"/>
</dbReference>
<evidence type="ECO:0000256" key="2">
    <source>
        <dbReference type="ARBA" id="ARBA00023015"/>
    </source>
</evidence>
<keyword evidence="4" id="KW-0804">Transcription</keyword>
<dbReference type="SUPFAM" id="SSF46785">
    <property type="entry name" value="Winged helix' DNA-binding domain"/>
    <property type="match status" value="1"/>
</dbReference>
<feature type="domain" description="HTH lysR-type" evidence="5">
    <location>
        <begin position="2"/>
        <end position="59"/>
    </location>
</feature>
<dbReference type="InterPro" id="IPR000847">
    <property type="entry name" value="LysR_HTH_N"/>
</dbReference>
<dbReference type="Pfam" id="PF00126">
    <property type="entry name" value="HTH_1"/>
    <property type="match status" value="1"/>
</dbReference>
<dbReference type="Gene3D" id="1.10.10.10">
    <property type="entry name" value="Winged helix-like DNA-binding domain superfamily/Winged helix DNA-binding domain"/>
    <property type="match status" value="1"/>
</dbReference>
<reference evidence="6 7" key="1">
    <citation type="submission" date="2019-05" db="EMBL/GenBank/DDBJ databases">
        <title>Marivita sp. nov. isolated from sea sediment.</title>
        <authorList>
            <person name="Kim W."/>
        </authorList>
    </citation>
    <scope>NUCLEOTIDE SEQUENCE [LARGE SCALE GENOMIC DNA]</scope>
    <source>
        <strain evidence="6 7">CAU 1492</strain>
    </source>
</reference>
<dbReference type="Pfam" id="PF03466">
    <property type="entry name" value="LysR_substrate"/>
    <property type="match status" value="1"/>
</dbReference>
<name>A0ABY2X739_9RHOB</name>
<evidence type="ECO:0000256" key="4">
    <source>
        <dbReference type="ARBA" id="ARBA00023163"/>
    </source>
</evidence>
<protein>
    <submittedName>
        <fullName evidence="6">LysR family transcriptional regulator</fullName>
    </submittedName>
</protein>
<accession>A0ABY2X739</accession>
<comment type="similarity">
    <text evidence="1">Belongs to the LysR transcriptional regulatory family.</text>
</comment>
<organism evidence="6 7">
    <name type="scientific">Arenibacterium halophilum</name>
    <dbReference type="NCBI Taxonomy" id="2583821"/>
    <lineage>
        <taxon>Bacteria</taxon>
        <taxon>Pseudomonadati</taxon>
        <taxon>Pseudomonadota</taxon>
        <taxon>Alphaproteobacteria</taxon>
        <taxon>Rhodobacterales</taxon>
        <taxon>Paracoccaceae</taxon>
        <taxon>Arenibacterium</taxon>
    </lineage>
</organism>
<evidence type="ECO:0000256" key="1">
    <source>
        <dbReference type="ARBA" id="ARBA00009437"/>
    </source>
</evidence>
<proteinExistence type="inferred from homology"/>
<dbReference type="EMBL" id="VCPC01000003">
    <property type="protein sequence ID" value="TMV11603.1"/>
    <property type="molecule type" value="Genomic_DNA"/>
</dbReference>
<evidence type="ECO:0000259" key="5">
    <source>
        <dbReference type="PROSITE" id="PS50931"/>
    </source>
</evidence>
<dbReference type="PANTHER" id="PTHR30427">
    <property type="entry name" value="TRANSCRIPTIONAL ACTIVATOR PROTEIN LYSR"/>
    <property type="match status" value="1"/>
</dbReference>
<comment type="caution">
    <text evidence="6">The sequence shown here is derived from an EMBL/GenBank/DDBJ whole genome shotgun (WGS) entry which is preliminary data.</text>
</comment>
<evidence type="ECO:0000313" key="6">
    <source>
        <dbReference type="EMBL" id="TMV11603.1"/>
    </source>
</evidence>
<dbReference type="PROSITE" id="PS50931">
    <property type="entry name" value="HTH_LYSR"/>
    <property type="match status" value="1"/>
</dbReference>
<keyword evidence="7" id="KW-1185">Reference proteome</keyword>
<dbReference type="InterPro" id="IPR005119">
    <property type="entry name" value="LysR_subst-bd"/>
</dbReference>